<evidence type="ECO:0000259" key="10">
    <source>
        <dbReference type="Pfam" id="PF20671"/>
    </source>
</evidence>
<dbReference type="Pfam" id="PF20671">
    <property type="entry name" value="COG3_C"/>
    <property type="match status" value="1"/>
</dbReference>
<feature type="domain" description="Conserved oligomeric Golgi complex subunit 3 C-terminal" evidence="10">
    <location>
        <begin position="263"/>
        <end position="577"/>
    </location>
</feature>
<comment type="subcellular location">
    <subcellularLocation>
        <location evidence="1">Golgi apparatus membrane</location>
        <topology evidence="1">Peripheral membrane protein</topology>
    </subcellularLocation>
</comment>
<keyword evidence="4" id="KW-0813">Transport</keyword>
<dbReference type="InterPro" id="IPR007265">
    <property type="entry name" value="COG_su3"/>
</dbReference>
<dbReference type="KEGG" id="som:SOMG_03549"/>
<gene>
    <name evidence="11" type="primary">cog3</name>
    <name evidence="11" type="ORF">SOMG_03549</name>
</gene>
<dbReference type="GeneID" id="80877028"/>
<sequence>MFDQWEFLHSENEDLVNSLQPLNASESSKPTVENLSPIKSLGSPIFDSSSSLRRCNSLKSHTPKCKLGAEVRLEDKQRVVSWIKQDGESEILERAEIRMRELQAYSAFADGLSQQTNEIKQSLSSIKTSFSISESKLNEFSQTCDTLATEEEAFARLANDIDRGLSYFAPLKELIRVFRHPPSDLVSRSSFRNYILQINRCIHFLEENLDFQESEVYLSQYKRLLAQGFTMFKNHFFRLIKVASDQVIQSAKTMQTDKQFESSLFYSRFSAIAFQLRPLLIEFKKSISEQTFNLTAFYDFYLQTRMRLLQPVLSSQIRSFFLEKSITSFIQKSLAILQLTFFDESRLFNEFFDETNEKFTEYWQNICETFYEGSRSMILREKNLTDLCEVCSYIRSFQNSIAEGDREEIGKELATHLSPVVSELQNRVLFLVQAAIDSDIQNYTPNDDDLFPNINKGTQLFNLENLGLNDVEEKVNVNVPERLAMAQGWYPVVQKSLIILSKIYRLLDSNVFDDIALEIIHACIGSLMEAYKYYSNKNDPQIARLFLIKNFLVLKEQLSSFEIQYAHIQAGVDFKRIWDRVREWRSNLRGILQLAYETFPKFINNMVDTRQELNEYLRFAVNGYVEAAVESFTNALKAHDPNSVGELMHRLDKVEGLHKQISSYLTEPWIEGLLLQAVYEEIVKHFREYYNTLSVEDLQTLETTELNRETDRNVPKSLEDYLDDIAEPFQHLNESVSNDKAST</sequence>
<evidence type="ECO:0000313" key="12">
    <source>
        <dbReference type="Proteomes" id="UP001212411"/>
    </source>
</evidence>
<dbReference type="PANTHER" id="PTHR13302">
    <property type="entry name" value="CONSERVED OLIGOMERIC GOLGI COMPLEX COMPONENT 3"/>
    <property type="match status" value="1"/>
</dbReference>
<dbReference type="PANTHER" id="PTHR13302:SF8">
    <property type="entry name" value="CONSERVED OLIGOMERIC GOLGI COMPLEX SUBUNIT 3"/>
    <property type="match status" value="1"/>
</dbReference>
<keyword evidence="5" id="KW-0653">Protein transport</keyword>
<keyword evidence="6" id="KW-0333">Golgi apparatus</keyword>
<dbReference type="Pfam" id="PF04136">
    <property type="entry name" value="COG3_N"/>
    <property type="match status" value="1"/>
</dbReference>
<reference evidence="11 12" key="1">
    <citation type="journal article" date="2023" name="G3 (Bethesda)">
        <title>A high-quality reference genome for the fission yeast Schizosaccharomyces osmophilus.</title>
        <authorList>
            <person name="Jia G.S."/>
            <person name="Zhang W.C."/>
            <person name="Liang Y."/>
            <person name="Liu X.H."/>
            <person name="Rhind N."/>
            <person name="Pidoux A."/>
            <person name="Brysch-Herzberg M."/>
            <person name="Du L.L."/>
        </authorList>
    </citation>
    <scope>NUCLEOTIDE SEQUENCE [LARGE SCALE GENOMIC DNA]</scope>
    <source>
        <strain evidence="11 12">CBS 15793</strain>
    </source>
</reference>
<keyword evidence="12" id="KW-1185">Reference proteome</keyword>
<dbReference type="InterPro" id="IPR048685">
    <property type="entry name" value="COG3_C"/>
</dbReference>
<evidence type="ECO:0000313" key="11">
    <source>
        <dbReference type="EMBL" id="WBW73954.1"/>
    </source>
</evidence>
<dbReference type="EMBL" id="CP115612">
    <property type="protein sequence ID" value="WBW73954.1"/>
    <property type="molecule type" value="Genomic_DNA"/>
</dbReference>
<evidence type="ECO:0000256" key="5">
    <source>
        <dbReference type="ARBA" id="ARBA00022927"/>
    </source>
</evidence>
<feature type="domain" description="Conserved oligomeric Golgi complex subunit 3 N-terminal" evidence="9">
    <location>
        <begin position="100"/>
        <end position="241"/>
    </location>
</feature>
<dbReference type="GO" id="GO:0000139">
    <property type="term" value="C:Golgi membrane"/>
    <property type="evidence" value="ECO:0007669"/>
    <property type="project" value="UniProtKB-SubCell"/>
</dbReference>
<dbReference type="GO" id="GO:0006886">
    <property type="term" value="P:intracellular protein transport"/>
    <property type="evidence" value="ECO:0007669"/>
    <property type="project" value="InterPro"/>
</dbReference>
<evidence type="ECO:0000259" key="9">
    <source>
        <dbReference type="Pfam" id="PF04136"/>
    </source>
</evidence>
<dbReference type="GO" id="GO:0006891">
    <property type="term" value="P:intra-Golgi vesicle-mediated transport"/>
    <property type="evidence" value="ECO:0007669"/>
    <property type="project" value="TreeGrafter"/>
</dbReference>
<evidence type="ECO:0000256" key="2">
    <source>
        <dbReference type="ARBA" id="ARBA00009936"/>
    </source>
</evidence>
<accession>A0AAF0AXM2</accession>
<proteinExistence type="inferred from homology"/>
<dbReference type="GO" id="GO:0017119">
    <property type="term" value="C:Golgi transport complex"/>
    <property type="evidence" value="ECO:0007669"/>
    <property type="project" value="TreeGrafter"/>
</dbReference>
<dbReference type="Proteomes" id="UP001212411">
    <property type="component" value="Chromosome 2"/>
</dbReference>
<evidence type="ECO:0000256" key="8">
    <source>
        <dbReference type="ARBA" id="ARBA00031339"/>
    </source>
</evidence>
<evidence type="ECO:0000256" key="3">
    <source>
        <dbReference type="ARBA" id="ARBA00020976"/>
    </source>
</evidence>
<evidence type="ECO:0000256" key="4">
    <source>
        <dbReference type="ARBA" id="ARBA00022448"/>
    </source>
</evidence>
<dbReference type="AlphaFoldDB" id="A0AAF0AXM2"/>
<dbReference type="GO" id="GO:0005801">
    <property type="term" value="C:cis-Golgi network"/>
    <property type="evidence" value="ECO:0007669"/>
    <property type="project" value="InterPro"/>
</dbReference>
<comment type="similarity">
    <text evidence="2">Belongs to the COG3 family.</text>
</comment>
<organism evidence="11 12">
    <name type="scientific">Schizosaccharomyces osmophilus</name>
    <dbReference type="NCBI Taxonomy" id="2545709"/>
    <lineage>
        <taxon>Eukaryota</taxon>
        <taxon>Fungi</taxon>
        <taxon>Dikarya</taxon>
        <taxon>Ascomycota</taxon>
        <taxon>Taphrinomycotina</taxon>
        <taxon>Schizosaccharomycetes</taxon>
        <taxon>Schizosaccharomycetales</taxon>
        <taxon>Schizosaccharomycetaceae</taxon>
        <taxon>Schizosaccharomyces</taxon>
    </lineage>
</organism>
<name>A0AAF0AXM2_9SCHI</name>
<protein>
    <recommendedName>
        <fullName evidence="3">Conserved oligomeric Golgi complex subunit 3</fullName>
    </recommendedName>
    <alternativeName>
        <fullName evidence="8">Component of oligomeric Golgi complex 3</fullName>
    </alternativeName>
</protein>
<evidence type="ECO:0000256" key="1">
    <source>
        <dbReference type="ARBA" id="ARBA00004395"/>
    </source>
</evidence>
<dbReference type="GO" id="GO:0007030">
    <property type="term" value="P:Golgi organization"/>
    <property type="evidence" value="ECO:0007669"/>
    <property type="project" value="TreeGrafter"/>
</dbReference>
<keyword evidence="7" id="KW-0472">Membrane</keyword>
<dbReference type="RefSeq" id="XP_056038197.1">
    <property type="nucleotide sequence ID" value="XM_056182339.1"/>
</dbReference>
<evidence type="ECO:0000256" key="6">
    <source>
        <dbReference type="ARBA" id="ARBA00023034"/>
    </source>
</evidence>
<dbReference type="InterPro" id="IPR048320">
    <property type="entry name" value="COG3_N"/>
</dbReference>
<evidence type="ECO:0000256" key="7">
    <source>
        <dbReference type="ARBA" id="ARBA00023136"/>
    </source>
</evidence>